<feature type="repeat" description="ANK" evidence="9">
    <location>
        <begin position="475"/>
        <end position="507"/>
    </location>
</feature>
<comment type="subcellular location">
    <subcellularLocation>
        <location evidence="1">Cytoplasm</location>
        <location evidence="1">Cytoskeleton</location>
    </subcellularLocation>
</comment>
<feature type="region of interest" description="Disordered" evidence="11">
    <location>
        <begin position="562"/>
        <end position="643"/>
    </location>
</feature>
<protein>
    <recommendedName>
        <fullName evidence="14">Actin</fullName>
    </recommendedName>
</protein>
<evidence type="ECO:0000313" key="12">
    <source>
        <dbReference type="EMBL" id="KAF3447880.1"/>
    </source>
</evidence>
<evidence type="ECO:0000256" key="8">
    <source>
        <dbReference type="ARBA" id="ARBA00049360"/>
    </source>
</evidence>
<keyword evidence="3" id="KW-0963">Cytoplasm</keyword>
<keyword evidence="9" id="KW-0040">ANK repeat</keyword>
<keyword evidence="5" id="KW-0378">Hydrolase</keyword>
<dbReference type="GO" id="GO:0016787">
    <property type="term" value="F:hydrolase activity"/>
    <property type="evidence" value="ECO:0007669"/>
    <property type="project" value="UniProtKB-KW"/>
</dbReference>
<dbReference type="OrthoDB" id="2011723at2759"/>
<feature type="repeat" description="ANK" evidence="9">
    <location>
        <begin position="442"/>
        <end position="474"/>
    </location>
</feature>
<evidence type="ECO:0000313" key="13">
    <source>
        <dbReference type="Proteomes" id="UP000796880"/>
    </source>
</evidence>
<dbReference type="InterPro" id="IPR036770">
    <property type="entry name" value="Ankyrin_rpt-contain_sf"/>
</dbReference>
<dbReference type="PRINTS" id="PR00190">
    <property type="entry name" value="ACTIN"/>
</dbReference>
<evidence type="ECO:0000256" key="9">
    <source>
        <dbReference type="PROSITE-ProRule" id="PRU00023"/>
    </source>
</evidence>
<evidence type="ECO:0000256" key="10">
    <source>
        <dbReference type="RuleBase" id="RU000487"/>
    </source>
</evidence>
<dbReference type="FunFam" id="3.30.420.40:FF:000404">
    <property type="entry name" value="Major actin"/>
    <property type="match status" value="1"/>
</dbReference>
<dbReference type="SUPFAM" id="SSF48403">
    <property type="entry name" value="Ankyrin repeat"/>
    <property type="match status" value="1"/>
</dbReference>
<keyword evidence="13" id="KW-1185">Reference proteome</keyword>
<dbReference type="InterPro" id="IPR004000">
    <property type="entry name" value="Actin"/>
</dbReference>
<evidence type="ECO:0000256" key="11">
    <source>
        <dbReference type="SAM" id="MobiDB-lite"/>
    </source>
</evidence>
<dbReference type="Pfam" id="PF00022">
    <property type="entry name" value="Actin"/>
    <property type="match status" value="1"/>
</dbReference>
<dbReference type="GO" id="GO:0048731">
    <property type="term" value="P:system development"/>
    <property type="evidence" value="ECO:0007669"/>
    <property type="project" value="UniProtKB-ARBA"/>
</dbReference>
<dbReference type="PROSITE" id="PS50297">
    <property type="entry name" value="ANK_REP_REGION"/>
    <property type="match status" value="3"/>
</dbReference>
<dbReference type="InterPro" id="IPR002110">
    <property type="entry name" value="Ankyrin_rpt"/>
</dbReference>
<evidence type="ECO:0000256" key="6">
    <source>
        <dbReference type="ARBA" id="ARBA00022840"/>
    </source>
</evidence>
<evidence type="ECO:0008006" key="14">
    <source>
        <dbReference type="Google" id="ProtNLM"/>
    </source>
</evidence>
<dbReference type="Gene3D" id="3.90.640.10">
    <property type="entry name" value="Actin, Chain A, domain 4"/>
    <property type="match status" value="1"/>
</dbReference>
<evidence type="ECO:0000256" key="5">
    <source>
        <dbReference type="ARBA" id="ARBA00022801"/>
    </source>
</evidence>
<dbReference type="PANTHER" id="PTHR11937">
    <property type="entry name" value="ACTIN"/>
    <property type="match status" value="1"/>
</dbReference>
<evidence type="ECO:0000256" key="4">
    <source>
        <dbReference type="ARBA" id="ARBA00022741"/>
    </source>
</evidence>
<dbReference type="GO" id="GO:0005524">
    <property type="term" value="F:ATP binding"/>
    <property type="evidence" value="ECO:0007669"/>
    <property type="project" value="UniProtKB-KW"/>
</dbReference>
<feature type="compositionally biased region" description="Basic and acidic residues" evidence="11">
    <location>
        <begin position="562"/>
        <end position="581"/>
    </location>
</feature>
<comment type="catalytic activity">
    <reaction evidence="8">
        <text>ATP + H2O = ADP + phosphate + H(+)</text>
        <dbReference type="Rhea" id="RHEA:13065"/>
        <dbReference type="ChEBI" id="CHEBI:15377"/>
        <dbReference type="ChEBI" id="CHEBI:15378"/>
        <dbReference type="ChEBI" id="CHEBI:30616"/>
        <dbReference type="ChEBI" id="CHEBI:43474"/>
        <dbReference type="ChEBI" id="CHEBI:456216"/>
    </reaction>
</comment>
<dbReference type="InterPro" id="IPR043129">
    <property type="entry name" value="ATPase_NBD"/>
</dbReference>
<dbReference type="SMART" id="SM00248">
    <property type="entry name" value="ANK"/>
    <property type="match status" value="4"/>
</dbReference>
<dbReference type="PRINTS" id="PR01415">
    <property type="entry name" value="ANKYRIN"/>
</dbReference>
<dbReference type="Gene3D" id="1.25.40.20">
    <property type="entry name" value="Ankyrin repeat-containing domain"/>
    <property type="match status" value="1"/>
</dbReference>
<reference evidence="12" key="1">
    <citation type="submission" date="2020-03" db="EMBL/GenBank/DDBJ databases">
        <title>A high-quality chromosome-level genome assembly of a woody plant with both climbing and erect habits, Rhamnella rubrinervis.</title>
        <authorList>
            <person name="Lu Z."/>
            <person name="Yang Y."/>
            <person name="Zhu X."/>
            <person name="Sun Y."/>
        </authorList>
    </citation>
    <scope>NUCLEOTIDE SEQUENCE</scope>
    <source>
        <strain evidence="12">BYM</strain>
        <tissue evidence="12">Leaf</tissue>
    </source>
</reference>
<feature type="region of interest" description="Disordered" evidence="11">
    <location>
        <begin position="395"/>
        <end position="414"/>
    </location>
</feature>
<organism evidence="12 13">
    <name type="scientific">Rhamnella rubrinervis</name>
    <dbReference type="NCBI Taxonomy" id="2594499"/>
    <lineage>
        <taxon>Eukaryota</taxon>
        <taxon>Viridiplantae</taxon>
        <taxon>Streptophyta</taxon>
        <taxon>Embryophyta</taxon>
        <taxon>Tracheophyta</taxon>
        <taxon>Spermatophyta</taxon>
        <taxon>Magnoliopsida</taxon>
        <taxon>eudicotyledons</taxon>
        <taxon>Gunneridae</taxon>
        <taxon>Pentapetalae</taxon>
        <taxon>rosids</taxon>
        <taxon>fabids</taxon>
        <taxon>Rosales</taxon>
        <taxon>Rhamnaceae</taxon>
        <taxon>rhamnoid group</taxon>
        <taxon>Rhamneae</taxon>
        <taxon>Rhamnella</taxon>
    </lineage>
</organism>
<proteinExistence type="inferred from homology"/>
<dbReference type="PROSITE" id="PS00406">
    <property type="entry name" value="ACTINS_1"/>
    <property type="match status" value="1"/>
</dbReference>
<comment type="caution">
    <text evidence="12">The sequence shown here is derived from an EMBL/GenBank/DDBJ whole genome shotgun (WGS) entry which is preliminary data.</text>
</comment>
<feature type="compositionally biased region" description="Basic and acidic residues" evidence="11">
    <location>
        <begin position="597"/>
        <end position="625"/>
    </location>
</feature>
<evidence type="ECO:0000256" key="3">
    <source>
        <dbReference type="ARBA" id="ARBA00022490"/>
    </source>
</evidence>
<gene>
    <name evidence="12" type="ORF">FNV43_RR08586</name>
</gene>
<keyword evidence="7" id="KW-0206">Cytoskeleton</keyword>
<dbReference type="AlphaFoldDB" id="A0A8K0H8W6"/>
<comment type="similarity">
    <text evidence="2 10">Belongs to the actin family.</text>
</comment>
<evidence type="ECO:0000256" key="1">
    <source>
        <dbReference type="ARBA" id="ARBA00004245"/>
    </source>
</evidence>
<dbReference type="SUPFAM" id="SSF53067">
    <property type="entry name" value="Actin-like ATPase domain"/>
    <property type="match status" value="2"/>
</dbReference>
<keyword evidence="6" id="KW-0067">ATP-binding</keyword>
<dbReference type="FunFam" id="3.30.420.40:FF:000291">
    <property type="entry name" value="Actin, alpha skeletal muscle"/>
    <property type="match status" value="1"/>
</dbReference>
<dbReference type="EMBL" id="VOIH02000004">
    <property type="protein sequence ID" value="KAF3447880.1"/>
    <property type="molecule type" value="Genomic_DNA"/>
</dbReference>
<dbReference type="GO" id="GO:0005856">
    <property type="term" value="C:cytoskeleton"/>
    <property type="evidence" value="ECO:0007669"/>
    <property type="project" value="UniProtKB-SubCell"/>
</dbReference>
<dbReference type="InterPro" id="IPR004001">
    <property type="entry name" value="Actin_CS"/>
</dbReference>
<dbReference type="Gene3D" id="3.30.420.40">
    <property type="match status" value="2"/>
</dbReference>
<keyword evidence="4" id="KW-0547">Nucleotide-binding</keyword>
<dbReference type="SMART" id="SM00268">
    <property type="entry name" value="ACTIN"/>
    <property type="match status" value="1"/>
</dbReference>
<name>A0A8K0H8W6_9ROSA</name>
<dbReference type="Pfam" id="PF12796">
    <property type="entry name" value="Ank_2"/>
    <property type="match status" value="2"/>
</dbReference>
<sequence length="643" mass="70130">MAGDEDIKPLVLDNGTAIVKAGFAGDDAPRAVFPSIVGVPRRSAGVMAGMGLKYEYIGEEALSKRDILNLKWPMERGIVRDLDNMEKVWHHTFYNELCVAPEEHPVLLTEVPLNPKANREKMTQIMFESFNTPAMYVAIQAVLSLYASGRTTGIVVDSGDGVSRAAPVIEGYVLLHAIQKLDLAGRDLTDALVKMLSESGYSLTGIAEREIVRDIKEKLAFIALDYELELEINKTSSAVKKSYELPDGEVITIGAECFRCPEVLFQPSMIGMDAAGIHEATYNSIIKCDADHCKQLYGNIILSGGSTMFPGIADRMTKEITALAPRGMNINVVAPPEREYSAWIGGSILASLSTFQQVPPVSLVWISCVQVALERALMAGPAQVSFRSWGRYEKSERTETMGNPQKPIKGQDLHGAARSGDLSVVESILSSDPLAVNARDKHSRTPLHLAAWSGQAEVVSYLCKHKADVGAAAMDDMGAIHFAAQKGHLEVVRILLLSGASIKASTRKGLTPLHYAVQGSHQELIKYLVRKGASLSSKTKAGKTTFDLANNEEIRSCLEECERPSKKGDLNDKQKAEESDPKPSVQEEENSCNEISEDGRDKQDGGLKRKGDEDDVKEASPEPKKKIVVLNHLLSADDTNEEE</sequence>
<accession>A0A8K0H8W6</accession>
<dbReference type="FunFam" id="3.90.640.10:FF:000047">
    <property type="entry name" value="Actin, alpha skeletal muscle"/>
    <property type="match status" value="1"/>
</dbReference>
<evidence type="ECO:0000256" key="2">
    <source>
        <dbReference type="ARBA" id="ARBA00006752"/>
    </source>
</evidence>
<dbReference type="PROSITE" id="PS50088">
    <property type="entry name" value="ANK_REPEAT"/>
    <property type="match status" value="3"/>
</dbReference>
<evidence type="ECO:0000256" key="7">
    <source>
        <dbReference type="ARBA" id="ARBA00023212"/>
    </source>
</evidence>
<dbReference type="Proteomes" id="UP000796880">
    <property type="component" value="Unassembled WGS sequence"/>
</dbReference>
<feature type="repeat" description="ANK" evidence="9">
    <location>
        <begin position="508"/>
        <end position="540"/>
    </location>
</feature>